<dbReference type="KEGG" id="sma:SAVERM_164"/>
<gene>
    <name evidence="2" type="ORF">SAVERM_164</name>
</gene>
<evidence type="ECO:0000313" key="2">
    <source>
        <dbReference type="EMBL" id="BAC67873.1"/>
    </source>
</evidence>
<evidence type="ECO:0000256" key="1">
    <source>
        <dbReference type="SAM" id="MobiDB-lite"/>
    </source>
</evidence>
<dbReference type="EMBL" id="BA000030">
    <property type="protein sequence ID" value="BAC67873.1"/>
    <property type="molecule type" value="Genomic_DNA"/>
</dbReference>
<dbReference type="Proteomes" id="UP000000428">
    <property type="component" value="Chromosome"/>
</dbReference>
<sequence>MSRAKWVRTRCRHGSGSSPSAQRPVRCPVYVAGGCGHVVRAGAAACGPGRLPSTVRAPSRYRILCPYVRVRPAETP</sequence>
<feature type="compositionally biased region" description="Basic residues" evidence="1">
    <location>
        <begin position="1"/>
        <end position="13"/>
    </location>
</feature>
<dbReference type="HOGENOM" id="CLU_2652765_0_0_11"/>
<reference evidence="2 3" key="2">
    <citation type="journal article" date="2003" name="Nat. Biotechnol.">
        <title>Complete genome sequence and comparative analysis of the industrial microorganism Streptomyces avermitilis.</title>
        <authorList>
            <person name="Ikeda H."/>
            <person name="Ishikawa J."/>
            <person name="Hanamoto A."/>
            <person name="Shinose M."/>
            <person name="Kikuchi H."/>
            <person name="Shiba T."/>
            <person name="Sakaki Y."/>
            <person name="Hattori M."/>
            <person name="Omura S."/>
        </authorList>
    </citation>
    <scope>NUCLEOTIDE SEQUENCE [LARGE SCALE GENOMIC DNA]</scope>
    <source>
        <strain evidence="3">ATCC 31267 / DSM 46492 / JCM 5070 / NBRC 14893 / NCIMB 12804 / NRRL 8165 / MA-4680</strain>
    </source>
</reference>
<proteinExistence type="predicted"/>
<dbReference type="AlphaFoldDB" id="Q82RH9"/>
<protein>
    <submittedName>
        <fullName evidence="2">Uncharacterized protein</fullName>
    </submittedName>
</protein>
<organism evidence="2 3">
    <name type="scientific">Streptomyces avermitilis (strain ATCC 31267 / DSM 46492 / JCM 5070 / NBRC 14893 / NCIMB 12804 / NRRL 8165 / MA-4680)</name>
    <dbReference type="NCBI Taxonomy" id="227882"/>
    <lineage>
        <taxon>Bacteria</taxon>
        <taxon>Bacillati</taxon>
        <taxon>Actinomycetota</taxon>
        <taxon>Actinomycetes</taxon>
        <taxon>Kitasatosporales</taxon>
        <taxon>Streptomycetaceae</taxon>
        <taxon>Streptomyces</taxon>
    </lineage>
</organism>
<accession>Q82RH9</accession>
<name>Q82RH9_STRAW</name>
<keyword evidence="3" id="KW-1185">Reference proteome</keyword>
<reference evidence="2 3" key="3">
    <citation type="journal article" date="2014" name="J. Ind. Microbiol. Biotechnol.">
        <title>Genome mining of the Streptomyces avermitilis genome and development of genome-minimized hosts for heterologous expression of biosynthetic gene clusters.</title>
        <authorList>
            <person name="Ikeda H."/>
            <person name="Shin-ya K."/>
            <person name="Omura S."/>
        </authorList>
    </citation>
    <scope>NUCLEOTIDE SEQUENCE [LARGE SCALE GENOMIC DNA]</scope>
    <source>
        <strain evidence="3">ATCC 31267 / DSM 46492 / JCM 5070 / NBRC 14893 / NCIMB 12804 / NRRL 8165 / MA-4680</strain>
    </source>
</reference>
<evidence type="ECO:0000313" key="3">
    <source>
        <dbReference type="Proteomes" id="UP000000428"/>
    </source>
</evidence>
<reference evidence="2 3" key="1">
    <citation type="journal article" date="2001" name="Proc. Natl. Acad. Sci. U.S.A.">
        <title>Genome sequence of an industrial microorganism Streptomyces avermitilis: deducing the ability of producing secondary metabolites.</title>
        <authorList>
            <person name="Omura S."/>
            <person name="Ikeda H."/>
            <person name="Ishikawa J."/>
            <person name="Hanamoto A."/>
            <person name="Takahashi C."/>
            <person name="Shinose M."/>
            <person name="Takahashi Y."/>
            <person name="Horikawa H."/>
            <person name="Nakazawa H."/>
            <person name="Osonoe T."/>
            <person name="Kikuchi H."/>
            <person name="Shiba T."/>
            <person name="Sakaki Y."/>
            <person name="Hattori M."/>
        </authorList>
    </citation>
    <scope>NUCLEOTIDE SEQUENCE [LARGE SCALE GENOMIC DNA]</scope>
    <source>
        <strain evidence="3">ATCC 31267 / DSM 46492 / JCM 5070 / NBRC 14893 / NCIMB 12804 / NRRL 8165 / MA-4680</strain>
    </source>
</reference>
<feature type="region of interest" description="Disordered" evidence="1">
    <location>
        <begin position="1"/>
        <end position="22"/>
    </location>
</feature>